<feature type="transmembrane region" description="Helical" evidence="1">
    <location>
        <begin position="23"/>
        <end position="47"/>
    </location>
</feature>
<evidence type="ECO:0000313" key="3">
    <source>
        <dbReference type="Proteomes" id="UP000002613"/>
    </source>
</evidence>
<sequence>MSLSDRLFEWLTREENLVRILKYWWLISTIRIAVGIAIFFIIVFKILEISR</sequence>
<keyword evidence="3" id="KW-1185">Reference proteome</keyword>
<dbReference type="AlphaFoldDB" id="D3S1G1"/>
<dbReference type="GeneID" id="54763232"/>
<keyword evidence="1" id="KW-1133">Transmembrane helix</keyword>
<name>D3S1G1_FERPA</name>
<evidence type="ECO:0000256" key="1">
    <source>
        <dbReference type="SAM" id="Phobius"/>
    </source>
</evidence>
<reference evidence="2 3" key="2">
    <citation type="journal article" date="2011" name="Stand. Genomic Sci.">
        <title>Complete genome sequence of Ferroglobus placidus AEDII12DO.</title>
        <authorList>
            <person name="Anderson I."/>
            <person name="Risso C."/>
            <person name="Holmes D."/>
            <person name="Lucas S."/>
            <person name="Copeland A."/>
            <person name="Lapidus A."/>
            <person name="Cheng J.F."/>
            <person name="Bruce D."/>
            <person name="Goodwin L."/>
            <person name="Pitluck S."/>
            <person name="Saunders E."/>
            <person name="Brettin T."/>
            <person name="Detter J.C."/>
            <person name="Han C."/>
            <person name="Tapia R."/>
            <person name="Larimer F."/>
            <person name="Land M."/>
            <person name="Hauser L."/>
            <person name="Woyke T."/>
            <person name="Lovley D."/>
            <person name="Kyrpides N."/>
            <person name="Ivanova N."/>
        </authorList>
    </citation>
    <scope>NUCLEOTIDE SEQUENCE [LARGE SCALE GENOMIC DNA]</scope>
    <source>
        <strain evidence="3">DSM 10642 / AEDII12DO</strain>
    </source>
</reference>
<gene>
    <name evidence="2" type="ordered locus">Ferp_2301</name>
</gene>
<dbReference type="KEGG" id="fpl:Ferp_2301"/>
<dbReference type="Proteomes" id="UP000002613">
    <property type="component" value="Chromosome"/>
</dbReference>
<dbReference type="PaxDb" id="589924-Ferp_2301"/>
<dbReference type="HOGENOM" id="CLU_3056973_0_0_2"/>
<evidence type="ECO:0000313" key="2">
    <source>
        <dbReference type="EMBL" id="ADC66425.1"/>
    </source>
</evidence>
<keyword evidence="1" id="KW-0812">Transmembrane</keyword>
<accession>D3S1G1</accession>
<organism evidence="2 3">
    <name type="scientific">Ferroglobus placidus (strain DSM 10642 / AEDII12DO)</name>
    <dbReference type="NCBI Taxonomy" id="589924"/>
    <lineage>
        <taxon>Archaea</taxon>
        <taxon>Methanobacteriati</taxon>
        <taxon>Methanobacteriota</taxon>
        <taxon>Archaeoglobi</taxon>
        <taxon>Archaeoglobales</taxon>
        <taxon>Archaeoglobaceae</taxon>
        <taxon>Ferroglobus</taxon>
    </lineage>
</organism>
<protein>
    <submittedName>
        <fullName evidence="2">Uncharacterized protein</fullName>
    </submittedName>
</protein>
<dbReference type="RefSeq" id="WP_012966762.1">
    <property type="nucleotide sequence ID" value="NC_013849.1"/>
</dbReference>
<dbReference type="STRING" id="589924.Ferp_2301"/>
<reference evidence="3" key="1">
    <citation type="submission" date="2010-02" db="EMBL/GenBank/DDBJ databases">
        <title>Complete sequence of Ferroglobus placidus DSM 10642.</title>
        <authorList>
            <consortium name="US DOE Joint Genome Institute"/>
            <person name="Lucas S."/>
            <person name="Copeland A."/>
            <person name="Lapidus A."/>
            <person name="Cheng J.-F."/>
            <person name="Bruce D."/>
            <person name="Goodwin L."/>
            <person name="Pitluck S."/>
            <person name="Saunders E."/>
            <person name="Brettin T."/>
            <person name="Detter J.C."/>
            <person name="Han C."/>
            <person name="Tapia R."/>
            <person name="Larimer F."/>
            <person name="Land M."/>
            <person name="Hauser L."/>
            <person name="Kyrpides N."/>
            <person name="Ivanova N."/>
            <person name="Holmes D."/>
            <person name="Lovley D."/>
            <person name="Kyrpides N."/>
            <person name="Anderson I.J."/>
            <person name="Woyke T."/>
        </authorList>
    </citation>
    <scope>NUCLEOTIDE SEQUENCE [LARGE SCALE GENOMIC DNA]</scope>
    <source>
        <strain evidence="3">DSM 10642 / AEDII12DO</strain>
    </source>
</reference>
<dbReference type="EMBL" id="CP001899">
    <property type="protein sequence ID" value="ADC66425.1"/>
    <property type="molecule type" value="Genomic_DNA"/>
</dbReference>
<dbReference type="eggNOG" id="arCOG13645">
    <property type="taxonomic scope" value="Archaea"/>
</dbReference>
<keyword evidence="1" id="KW-0472">Membrane</keyword>
<proteinExistence type="predicted"/>